<feature type="compositionally biased region" description="Basic and acidic residues" evidence="14">
    <location>
        <begin position="561"/>
        <end position="573"/>
    </location>
</feature>
<dbReference type="SMART" id="SM00835">
    <property type="entry name" value="Cupin_1"/>
    <property type="match status" value="1"/>
</dbReference>
<feature type="binding site" evidence="13">
    <location>
        <position position="784"/>
    </location>
    <ligand>
        <name>Mn(2+)</name>
        <dbReference type="ChEBI" id="CHEBI:29035"/>
    </ligand>
</feature>
<dbReference type="FunFam" id="2.60.120.10:FF:000025">
    <property type="entry name" value="germin-like protein subfamily 2 member 1"/>
    <property type="match status" value="1"/>
</dbReference>
<feature type="region of interest" description="Disordered" evidence="14">
    <location>
        <begin position="234"/>
        <end position="281"/>
    </location>
</feature>
<keyword evidence="10" id="KW-1015">Disulfide bond</keyword>
<feature type="compositionally biased region" description="Basic and acidic residues" evidence="14">
    <location>
        <begin position="444"/>
        <end position="454"/>
    </location>
</feature>
<evidence type="ECO:0000256" key="5">
    <source>
        <dbReference type="ARBA" id="ARBA00011268"/>
    </source>
</evidence>
<dbReference type="InterPro" id="IPR007307">
    <property type="entry name" value="Ltv1"/>
</dbReference>
<evidence type="ECO:0000259" key="15">
    <source>
        <dbReference type="SMART" id="SM00835"/>
    </source>
</evidence>
<feature type="binding site" evidence="12">
    <location>
        <position position="745"/>
    </location>
    <ligand>
        <name>oxalate</name>
        <dbReference type="ChEBI" id="CHEBI:30623"/>
    </ligand>
</feature>
<dbReference type="GO" id="GO:0010497">
    <property type="term" value="P:plasmodesmata-mediated intercellular transport"/>
    <property type="evidence" value="ECO:0007669"/>
    <property type="project" value="UniProtKB-ARBA"/>
</dbReference>
<evidence type="ECO:0000256" key="9">
    <source>
        <dbReference type="ARBA" id="ARBA00022729"/>
    </source>
</evidence>
<feature type="region of interest" description="Disordered" evidence="14">
    <location>
        <begin position="66"/>
        <end position="120"/>
    </location>
</feature>
<evidence type="ECO:0000256" key="3">
    <source>
        <dbReference type="ARBA" id="ARBA00007456"/>
    </source>
</evidence>
<evidence type="ECO:0000256" key="8">
    <source>
        <dbReference type="ARBA" id="ARBA00022723"/>
    </source>
</evidence>
<dbReference type="GO" id="GO:0009506">
    <property type="term" value="C:plasmodesma"/>
    <property type="evidence" value="ECO:0007669"/>
    <property type="project" value="UniProtKB-ARBA"/>
</dbReference>
<dbReference type="PANTHER" id="PTHR21531:SF0">
    <property type="entry name" value="PROTEIN LTV1 HOMOLOG"/>
    <property type="match status" value="1"/>
</dbReference>
<proteinExistence type="inferred from homology"/>
<dbReference type="PANTHER" id="PTHR21531">
    <property type="entry name" value="LOW-TEMPERATURE VIABILITY PROTEIN LTV1-RELATED"/>
    <property type="match status" value="1"/>
</dbReference>
<dbReference type="InterPro" id="IPR011051">
    <property type="entry name" value="RmlC_Cupin_sf"/>
</dbReference>
<evidence type="ECO:0000256" key="13">
    <source>
        <dbReference type="PIRSR" id="PIRSR601929-2"/>
    </source>
</evidence>
<dbReference type="GO" id="GO:0030688">
    <property type="term" value="C:preribosome, small subunit precursor"/>
    <property type="evidence" value="ECO:0007669"/>
    <property type="project" value="TreeGrafter"/>
</dbReference>
<feature type="binding site" evidence="13">
    <location>
        <position position="740"/>
    </location>
    <ligand>
        <name>Mn(2+)</name>
        <dbReference type="ChEBI" id="CHEBI:29035"/>
    </ligand>
</feature>
<sequence>MGRKKKFIDKKNSATFQLLARDSAASSSLFPFPFSSSSSSGAEAAASSTSPSDRVFVRVDTNAFSVPGFFDDDDDAAEGRVVNADESRDSAFADAPGDTSDADDDGAASSSRGRGGGALPDHVRREILELGLPDDGYNYLAHLREIRNAGADPPTTKTLEPGSISCPLMSRLRINEDAVEDLAGDSIYSVASRTASVKVQKVADPDVAKLLDDSDLSRFGSDVEDLEEDFVVQANRPEGEEEEEEAEEDEDENIEAGCERGRHPTEGAEHGEAELEDQRKERVRRLLDEQFDMLTLQEYDDDSDNGDAYSDDADRETLSSKIVDTLKKYGVGDQESSTLSELEPSADVIRRCQEYAEGYLNESQEDEEAVLVQESDDESEVWDCETIVSTFSNLDNHPGQIQAPENPKKLLPTLFPGEATAKRDVIALRGKEMLPVDYLHQKKRNVESTKKSKAEVSSGSDKLKTRVRKEESKEEKKERKAAVKEERREARRAKKEMKGLYRGEAQRAQMVASVSGPSAIHLIQPLTPERRRVLISRGPKRKSAVDSVLSELYNRNNNKRKGSEKGNFFRDDSDTQNSEVAANLDRFMSSRTSTHTKQNFISRSHCRVLKIVLSEIFVAIAIYSEATVLSCSSSCRYKQSIILCESPNHKSQTKQQKLKQKQEEQAPWPAVKVNGFACKADATADDFSFKGLATPGATNNTYGSLVTAANVEKIPGLNTLGVSMARIDYAPGGINPPHTHPRATEIVFVLEGELDVGFITTANKLTAKTICAGEVFVFPRGLVHFQKNNGGKPAAVIAAFNSQLPGTQSIALTLFAATPPVPDNVLTKAFQISTKEAEKIKSRLAPKK</sequence>
<keyword evidence="11 12" id="KW-0464">Manganese</keyword>
<comment type="similarity">
    <text evidence="3">Belongs to the germin family.</text>
</comment>
<dbReference type="PRINTS" id="PR00325">
    <property type="entry name" value="GERMIN"/>
</dbReference>
<dbReference type="GO" id="GO:0005634">
    <property type="term" value="C:nucleus"/>
    <property type="evidence" value="ECO:0007669"/>
    <property type="project" value="TreeGrafter"/>
</dbReference>
<dbReference type="GO" id="GO:0005829">
    <property type="term" value="C:cytosol"/>
    <property type="evidence" value="ECO:0007669"/>
    <property type="project" value="TreeGrafter"/>
</dbReference>
<evidence type="ECO:0000256" key="7">
    <source>
        <dbReference type="ARBA" id="ARBA00022525"/>
    </source>
</evidence>
<dbReference type="GO" id="GO:2000280">
    <property type="term" value="P:regulation of root development"/>
    <property type="evidence" value="ECO:0007669"/>
    <property type="project" value="UniProtKB-ARBA"/>
</dbReference>
<dbReference type="InterPro" id="IPR019780">
    <property type="entry name" value="Germin_Mn-BS"/>
</dbReference>
<dbReference type="InterPro" id="IPR014710">
    <property type="entry name" value="RmlC-like_jellyroll"/>
</dbReference>
<dbReference type="AlphaFoldDB" id="A0A6V7PSI2"/>
<dbReference type="GO" id="GO:0048046">
    <property type="term" value="C:apoplast"/>
    <property type="evidence" value="ECO:0007669"/>
    <property type="project" value="UniProtKB-SubCell"/>
</dbReference>
<feature type="compositionally biased region" description="Basic and acidic residues" evidence="14">
    <location>
        <begin position="257"/>
        <end position="281"/>
    </location>
</feature>
<dbReference type="InterPro" id="IPR001929">
    <property type="entry name" value="Germin"/>
</dbReference>
<comment type="similarity">
    <text evidence="4">Belongs to the LTV1 family.</text>
</comment>
<evidence type="ECO:0000256" key="11">
    <source>
        <dbReference type="ARBA" id="ARBA00023211"/>
    </source>
</evidence>
<evidence type="ECO:0000256" key="12">
    <source>
        <dbReference type="PIRSR" id="PIRSR601929-1"/>
    </source>
</evidence>
<dbReference type="InterPro" id="IPR006045">
    <property type="entry name" value="Cupin_1"/>
</dbReference>
<dbReference type="GO" id="GO:0042274">
    <property type="term" value="P:ribosomal small subunit biogenesis"/>
    <property type="evidence" value="ECO:0007669"/>
    <property type="project" value="InterPro"/>
</dbReference>
<dbReference type="Pfam" id="PF00190">
    <property type="entry name" value="Cupin_1"/>
    <property type="match status" value="1"/>
</dbReference>
<dbReference type="PROSITE" id="PS00725">
    <property type="entry name" value="GERMIN"/>
    <property type="match status" value="1"/>
</dbReference>
<keyword evidence="7" id="KW-0964">Secreted</keyword>
<name>A0A6V7PSI2_ANACO</name>
<reference evidence="16" key="1">
    <citation type="submission" date="2020-07" db="EMBL/GenBank/DDBJ databases">
        <authorList>
            <person name="Lin J."/>
        </authorList>
    </citation>
    <scope>NUCLEOTIDE SEQUENCE</scope>
</reference>
<accession>A0A6V7PSI2</accession>
<gene>
    <name evidence="16" type="ORF">CB5_LOCUS16962</name>
</gene>
<comment type="subcellular location">
    <subcellularLocation>
        <location evidence="2">Secreted</location>
        <location evidence="2">Extracellular space</location>
        <location evidence="2">Apoplast</location>
    </subcellularLocation>
</comment>
<feature type="binding site" evidence="12">
    <location>
        <position position="735"/>
    </location>
    <ligand>
        <name>oxalate</name>
        <dbReference type="ChEBI" id="CHEBI:30623"/>
    </ligand>
</feature>
<evidence type="ECO:0000256" key="14">
    <source>
        <dbReference type="SAM" id="MobiDB-lite"/>
    </source>
</evidence>
<dbReference type="GO" id="GO:0000056">
    <property type="term" value="P:ribosomal small subunit export from nucleus"/>
    <property type="evidence" value="ECO:0007669"/>
    <property type="project" value="TreeGrafter"/>
</dbReference>
<comment type="subunit">
    <text evidence="5">Oligomer (believed to be a pentamer but probably hexamer).</text>
</comment>
<dbReference type="SUPFAM" id="SSF51182">
    <property type="entry name" value="RmlC-like cupins"/>
    <property type="match status" value="1"/>
</dbReference>
<evidence type="ECO:0000256" key="4">
    <source>
        <dbReference type="ARBA" id="ARBA00009078"/>
    </source>
</evidence>
<feature type="binding site" evidence="13">
    <location>
        <position position="738"/>
    </location>
    <ligand>
        <name>Mn(2+)</name>
        <dbReference type="ChEBI" id="CHEBI:29035"/>
    </ligand>
</feature>
<dbReference type="EMBL" id="LR862151">
    <property type="protein sequence ID" value="CAD1833751.1"/>
    <property type="molecule type" value="Genomic_DNA"/>
</dbReference>
<dbReference type="Gene3D" id="2.60.120.10">
    <property type="entry name" value="Jelly Rolls"/>
    <property type="match status" value="1"/>
</dbReference>
<keyword evidence="8 12" id="KW-0479">Metal-binding</keyword>
<evidence type="ECO:0000256" key="10">
    <source>
        <dbReference type="ARBA" id="ARBA00023157"/>
    </source>
</evidence>
<feature type="domain" description="Cupin type-1" evidence="15">
    <location>
        <begin position="690"/>
        <end position="838"/>
    </location>
</feature>
<keyword evidence="6" id="KW-0052">Apoplast</keyword>
<feature type="region of interest" description="Disordered" evidence="14">
    <location>
        <begin position="556"/>
        <end position="575"/>
    </location>
</feature>
<feature type="binding site" evidence="13">
    <location>
        <position position="745"/>
    </location>
    <ligand>
        <name>Mn(2+)</name>
        <dbReference type="ChEBI" id="CHEBI:29035"/>
    </ligand>
</feature>
<feature type="compositionally biased region" description="Acidic residues" evidence="14">
    <location>
        <begin position="239"/>
        <end position="254"/>
    </location>
</feature>
<feature type="region of interest" description="Disordered" evidence="14">
    <location>
        <begin position="444"/>
        <end position="501"/>
    </location>
</feature>
<evidence type="ECO:0000256" key="1">
    <source>
        <dbReference type="ARBA" id="ARBA00003629"/>
    </source>
</evidence>
<feature type="compositionally biased region" description="Basic and acidic residues" evidence="14">
    <location>
        <begin position="461"/>
        <end position="489"/>
    </location>
</feature>
<protein>
    <recommendedName>
        <fullName evidence="15">Cupin type-1 domain-containing protein</fullName>
    </recommendedName>
</protein>
<evidence type="ECO:0000256" key="2">
    <source>
        <dbReference type="ARBA" id="ARBA00004271"/>
    </source>
</evidence>
<evidence type="ECO:0000256" key="6">
    <source>
        <dbReference type="ARBA" id="ARBA00022523"/>
    </source>
</evidence>
<evidence type="ECO:0000313" key="16">
    <source>
        <dbReference type="EMBL" id="CAD1833751.1"/>
    </source>
</evidence>
<keyword evidence="9" id="KW-0732">Signal</keyword>
<dbReference type="GO" id="GO:0030145">
    <property type="term" value="F:manganese ion binding"/>
    <property type="evidence" value="ECO:0007669"/>
    <property type="project" value="InterPro"/>
</dbReference>
<feature type="binding site" evidence="12">
    <location>
        <position position="740"/>
    </location>
    <ligand>
        <name>oxalate</name>
        <dbReference type="ChEBI" id="CHEBI:30623"/>
    </ligand>
</feature>
<comment type="function">
    <text evidence="1">May play a role in plant defense. Probably has no oxalate oxidase activity even if the active site is conserved.</text>
</comment>
<organism evidence="16">
    <name type="scientific">Ananas comosus var. bracteatus</name>
    <name type="common">red pineapple</name>
    <dbReference type="NCBI Taxonomy" id="296719"/>
    <lineage>
        <taxon>Eukaryota</taxon>
        <taxon>Viridiplantae</taxon>
        <taxon>Streptophyta</taxon>
        <taxon>Embryophyta</taxon>
        <taxon>Tracheophyta</taxon>
        <taxon>Spermatophyta</taxon>
        <taxon>Magnoliopsida</taxon>
        <taxon>Liliopsida</taxon>
        <taxon>Poales</taxon>
        <taxon>Bromeliaceae</taxon>
        <taxon>Bromelioideae</taxon>
        <taxon>Ananas</taxon>
    </lineage>
</organism>
<dbReference type="CDD" id="cd02241">
    <property type="entry name" value="cupin_OxOx"/>
    <property type="match status" value="1"/>
</dbReference>